<evidence type="ECO:0000259" key="10">
    <source>
        <dbReference type="PROSITE" id="PS50880"/>
    </source>
</evidence>
<feature type="domain" description="Topo IA-type catalytic" evidence="11">
    <location>
        <begin position="153"/>
        <end position="594"/>
    </location>
</feature>
<dbReference type="InterPro" id="IPR013497">
    <property type="entry name" value="Topo_IA_cen"/>
</dbReference>
<keyword evidence="5 8" id="KW-0799">Topoisomerase</keyword>
<evidence type="ECO:0000256" key="9">
    <source>
        <dbReference type="SAM" id="MobiDB-lite"/>
    </source>
</evidence>
<dbReference type="InterPro" id="IPR000380">
    <property type="entry name" value="Topo_IA"/>
</dbReference>
<dbReference type="PANTHER" id="PTHR11390">
    <property type="entry name" value="PROKARYOTIC DNA TOPOISOMERASE"/>
    <property type="match status" value="1"/>
</dbReference>
<dbReference type="Gene3D" id="2.70.20.10">
    <property type="entry name" value="Topoisomerase I, domain 3"/>
    <property type="match status" value="1"/>
</dbReference>
<feature type="domain" description="Toprim" evidence="10">
    <location>
        <begin position="3"/>
        <end position="136"/>
    </location>
</feature>
<dbReference type="InterPro" id="IPR023406">
    <property type="entry name" value="Topo_IA_AS"/>
</dbReference>
<evidence type="ECO:0000256" key="1">
    <source>
        <dbReference type="ARBA" id="ARBA00000213"/>
    </source>
</evidence>
<feature type="region of interest" description="Interaction with DNA" evidence="8">
    <location>
        <begin position="187"/>
        <end position="192"/>
    </location>
</feature>
<dbReference type="Gene3D" id="3.40.50.140">
    <property type="match status" value="1"/>
</dbReference>
<dbReference type="Proteomes" id="UP001274571">
    <property type="component" value="Unassembled WGS sequence"/>
</dbReference>
<evidence type="ECO:0000256" key="4">
    <source>
        <dbReference type="ARBA" id="ARBA00022842"/>
    </source>
</evidence>
<dbReference type="Pfam" id="PF01751">
    <property type="entry name" value="Toprim"/>
    <property type="match status" value="1"/>
</dbReference>
<dbReference type="InterPro" id="IPR023405">
    <property type="entry name" value="Topo_IA_core_domain"/>
</dbReference>
<feature type="site" description="Interaction with DNA" evidence="8">
    <location>
        <position position="61"/>
    </location>
</feature>
<dbReference type="InterPro" id="IPR006171">
    <property type="entry name" value="TOPRIM_dom"/>
</dbReference>
<dbReference type="Pfam" id="PF01131">
    <property type="entry name" value="Topoisom_bac"/>
    <property type="match status" value="1"/>
</dbReference>
<dbReference type="Gene3D" id="1.10.460.10">
    <property type="entry name" value="Topoisomerase I, domain 2"/>
    <property type="match status" value="1"/>
</dbReference>
<feature type="site" description="Interaction with DNA" evidence="8">
    <location>
        <position position="312"/>
    </location>
</feature>
<organism evidence="12 13">
    <name type="scientific">Bacillus thuringiensis</name>
    <dbReference type="NCBI Taxonomy" id="1428"/>
    <lineage>
        <taxon>Bacteria</taxon>
        <taxon>Bacillati</taxon>
        <taxon>Bacillota</taxon>
        <taxon>Bacilli</taxon>
        <taxon>Bacillales</taxon>
        <taxon>Bacillaceae</taxon>
        <taxon>Bacillus</taxon>
        <taxon>Bacillus cereus group</taxon>
    </lineage>
</organism>
<proteinExistence type="inferred from homology"/>
<dbReference type="InterPro" id="IPR013824">
    <property type="entry name" value="Topo_IA_cen_sub1"/>
</dbReference>
<dbReference type="PROSITE" id="PS00396">
    <property type="entry name" value="TOPO_IA_1"/>
    <property type="match status" value="1"/>
</dbReference>
<comment type="cofactor">
    <cofactor evidence="8">
        <name>Mg(2+)</name>
        <dbReference type="ChEBI" id="CHEBI:18420"/>
    </cofactor>
</comment>
<dbReference type="GO" id="GO:0006281">
    <property type="term" value="P:DNA repair"/>
    <property type="evidence" value="ECO:0007669"/>
    <property type="project" value="TreeGrafter"/>
</dbReference>
<evidence type="ECO:0000313" key="13">
    <source>
        <dbReference type="Proteomes" id="UP001274571"/>
    </source>
</evidence>
<evidence type="ECO:0000256" key="2">
    <source>
        <dbReference type="ARBA" id="ARBA00009446"/>
    </source>
</evidence>
<dbReference type="GO" id="GO:0006265">
    <property type="term" value="P:DNA topological change"/>
    <property type="evidence" value="ECO:0007669"/>
    <property type="project" value="UniProtKB-UniRule"/>
</dbReference>
<comment type="catalytic activity">
    <reaction evidence="1 8">
        <text>ATP-independent breakage of single-stranded DNA, followed by passage and rejoining.</text>
        <dbReference type="EC" id="5.6.2.1"/>
    </reaction>
</comment>
<comment type="function">
    <text evidence="8">Releases the supercoiling and torsional tension of DNA, which is introduced during the DNA replication and transcription, by transiently cleaving and rejoining one strand of the DNA duplex. Introduces a single-strand break via transesterification at a target site in duplex DNA. The scissile phosphodiester is attacked by the catalytic tyrosine of the enzyme, resulting in the formation of a DNA-(5'-phosphotyrosyl)-enzyme intermediate and the expulsion of a 3'-OH DNA strand. The free DNA strand then undergoes passage around the unbroken strand, thus removing DNA supercoils. Finally, in the religation step, the DNA 3'-OH attacks the covalent intermediate to expel the active-site tyrosine and restore the DNA phosphodiester backbone.</text>
</comment>
<dbReference type="GO" id="GO:0003677">
    <property type="term" value="F:DNA binding"/>
    <property type="evidence" value="ECO:0007669"/>
    <property type="project" value="UniProtKB-KW"/>
</dbReference>
<keyword evidence="6 8" id="KW-0238">DNA-binding</keyword>
<evidence type="ECO:0000313" key="12">
    <source>
        <dbReference type="EMBL" id="MDY0854152.1"/>
    </source>
</evidence>
<feature type="site" description="Interaction with DNA" evidence="8">
    <location>
        <position position="176"/>
    </location>
</feature>
<dbReference type="SMART" id="SM00436">
    <property type="entry name" value="TOP1Bc"/>
    <property type="match status" value="1"/>
</dbReference>
<dbReference type="CDD" id="cd00186">
    <property type="entry name" value="TOP1Ac"/>
    <property type="match status" value="1"/>
</dbReference>
<dbReference type="SMART" id="SM00493">
    <property type="entry name" value="TOPRIM"/>
    <property type="match status" value="1"/>
</dbReference>
<keyword evidence="7 8" id="KW-0413">Isomerase</keyword>
<dbReference type="Gene3D" id="1.10.290.10">
    <property type="entry name" value="Topoisomerase I, domain 4"/>
    <property type="match status" value="1"/>
</dbReference>
<feature type="active site" description="O-(5'-phospho-DNA)-tyrosine intermediate" evidence="8">
    <location>
        <position position="310"/>
    </location>
</feature>
<feature type="region of interest" description="Disordered" evidence="9">
    <location>
        <begin position="686"/>
        <end position="718"/>
    </location>
</feature>
<dbReference type="CDD" id="cd03362">
    <property type="entry name" value="TOPRIM_TopoIA_TopoIII"/>
    <property type="match status" value="1"/>
</dbReference>
<reference evidence="12" key="1">
    <citation type="submission" date="2023-11" db="EMBL/GenBank/DDBJ databases">
        <title>Genome Sequence of Bacillus thuringiensis stain BLB 30AF.</title>
        <authorList>
            <person name="Farhat A."/>
        </authorList>
    </citation>
    <scope>NUCLEOTIDE SEQUENCE</scope>
    <source>
        <strain evidence="12">BLB30AF</strain>
    </source>
</reference>
<dbReference type="AlphaFoldDB" id="A0AAW9GS13"/>
<dbReference type="InterPro" id="IPR034144">
    <property type="entry name" value="TOPRIM_TopoIII"/>
</dbReference>
<dbReference type="GO" id="GO:0006310">
    <property type="term" value="P:DNA recombination"/>
    <property type="evidence" value="ECO:0007669"/>
    <property type="project" value="TreeGrafter"/>
</dbReference>
<sequence>MSKSVVIAEKPSVARDIARVLKCDKKGNGYLEGSKYIVTWALGHLVTLADPESYDVKYKKWNLEDLPMLPERLKLTVIKQTGKQFNAVKSQLLRKDVNEIIVATDAGREGELVARWIIDKVKLNKPIKRLWISSVTDKAIKDGFANLKPGKAYDNLYASAVARSEADWYIGLNATRALTTRFNAQLNCGRVQTPTVAMIASREDEIKNFKAQTYYGIEAQTMEKLKLTWQDANGNSRSFNKEKIDGIVKRLDKQNATVVEIDKKQKKSFSPGLYDLTELQRDANKKFGYSAKETLSIMQKLYEQHKVLTYPRTDSRYISSDIVGTLPERLKACGVGEYRPFAHKVLQKPIKPNKSFVDDSKVSDHHAIIPTEGYVNFSAFTDKERKIYDLVVKRFLAVLFPAFEYEQLTLRTKVGNETFIARGKTILHAGWKEVYENRFEDDDVTDDVKEQILPHIEKGDTLTVKLLMQTSGQTKAPARFNEATLLSAMENPTKYMDTQNKQLADTLKSTGGLGTVATRADIIDKLFNSFLIEKRGKDIHITSKGRQLLDLVPEELKSPTLTGEWEQKLEAIAKGKLKKEVFISEMKNYTKEIVSEIKSSDKKYKHDNISTKSCPDCGKPMLEVNGKKGKMLVCQDRECGHRKNVSRTTNARCPQCKKKLELRGEGAGQIFACKCGYREKLSTFQERRKKESGNKADKRDVQKYMKQQKKEEEPLNNPFAEALKKLKFD</sequence>
<protein>
    <recommendedName>
        <fullName evidence="8">DNA topoisomerase 3</fullName>
        <ecNumber evidence="8">5.6.2.1</ecNumber>
    </recommendedName>
    <alternativeName>
        <fullName evidence="8">DNA topoisomerase III</fullName>
    </alternativeName>
</protein>
<comment type="caution">
    <text evidence="12">The sequence shown here is derived from an EMBL/GenBank/DDBJ whole genome shotgun (WGS) entry which is preliminary data.</text>
</comment>
<dbReference type="PROSITE" id="PS50880">
    <property type="entry name" value="TOPRIM"/>
    <property type="match status" value="1"/>
</dbReference>
<dbReference type="GO" id="GO:0043597">
    <property type="term" value="C:cytoplasmic replication fork"/>
    <property type="evidence" value="ECO:0007669"/>
    <property type="project" value="TreeGrafter"/>
</dbReference>
<feature type="site" description="Interaction with DNA" evidence="8">
    <location>
        <position position="168"/>
    </location>
</feature>
<dbReference type="PANTHER" id="PTHR11390:SF21">
    <property type="entry name" value="DNA TOPOISOMERASE 3-ALPHA"/>
    <property type="match status" value="1"/>
</dbReference>
<dbReference type="InterPro" id="IPR013825">
    <property type="entry name" value="Topo_IA_cen_sub2"/>
</dbReference>
<dbReference type="EC" id="5.6.2.1" evidence="8"/>
<dbReference type="GO" id="GO:0000287">
    <property type="term" value="F:magnesium ion binding"/>
    <property type="evidence" value="ECO:0007669"/>
    <property type="project" value="UniProtKB-UniRule"/>
</dbReference>
<keyword evidence="4 8" id="KW-0460">Magnesium</keyword>
<accession>A0AAW9GS13</accession>
<dbReference type="InterPro" id="IPR013826">
    <property type="entry name" value="Topo_IA_cen_sub3"/>
</dbReference>
<dbReference type="RefSeq" id="WP_069357954.1">
    <property type="nucleotide sequence ID" value="NZ_JAXCMD010000009.1"/>
</dbReference>
<evidence type="ECO:0000256" key="3">
    <source>
        <dbReference type="ARBA" id="ARBA00022723"/>
    </source>
</evidence>
<dbReference type="NCBIfam" id="TIGR01056">
    <property type="entry name" value="topB"/>
    <property type="match status" value="1"/>
</dbReference>
<dbReference type="InterPro" id="IPR003602">
    <property type="entry name" value="Topo_IA_DNA-bd_dom"/>
</dbReference>
<dbReference type="PROSITE" id="PS52039">
    <property type="entry name" value="TOPO_IA_2"/>
    <property type="match status" value="1"/>
</dbReference>
<name>A0AAW9GS13_BACTU</name>
<feature type="binding site" evidence="8">
    <location>
        <position position="105"/>
    </location>
    <ligand>
        <name>Mg(2+)</name>
        <dbReference type="ChEBI" id="CHEBI:18420"/>
        <note>catalytic</note>
    </ligand>
</feature>
<gene>
    <name evidence="8 12" type="primary">topB</name>
    <name evidence="12" type="ORF">SOH20_25130</name>
</gene>
<dbReference type="GO" id="GO:0003917">
    <property type="term" value="F:DNA topoisomerase type I (single strand cut, ATP-independent) activity"/>
    <property type="evidence" value="ECO:0007669"/>
    <property type="project" value="UniProtKB-UniRule"/>
</dbReference>
<comment type="caution">
    <text evidence="8">Lacks conserved residue(s) required for the propagation of feature annotation.</text>
</comment>
<feature type="compositionally biased region" description="Basic and acidic residues" evidence="9">
    <location>
        <begin position="686"/>
        <end position="713"/>
    </location>
</feature>
<keyword evidence="3 8" id="KW-0479">Metal-binding</keyword>
<evidence type="ECO:0000256" key="6">
    <source>
        <dbReference type="ARBA" id="ARBA00023125"/>
    </source>
</evidence>
<dbReference type="SMART" id="SM00437">
    <property type="entry name" value="TOP1Ac"/>
    <property type="match status" value="1"/>
</dbReference>
<evidence type="ECO:0000256" key="7">
    <source>
        <dbReference type="ARBA" id="ARBA00023235"/>
    </source>
</evidence>
<dbReference type="SUPFAM" id="SSF56712">
    <property type="entry name" value="Prokaryotic type I DNA topoisomerase"/>
    <property type="match status" value="1"/>
</dbReference>
<evidence type="ECO:0000259" key="11">
    <source>
        <dbReference type="PROSITE" id="PS52039"/>
    </source>
</evidence>
<dbReference type="PRINTS" id="PR00417">
    <property type="entry name" value="PRTPISMRASEI"/>
</dbReference>
<dbReference type="NCBIfam" id="NF005829">
    <property type="entry name" value="PRK07726.1"/>
    <property type="match status" value="1"/>
</dbReference>
<evidence type="ECO:0000256" key="8">
    <source>
        <dbReference type="HAMAP-Rule" id="MF_00953"/>
    </source>
</evidence>
<dbReference type="InterPro" id="IPR003601">
    <property type="entry name" value="Topo_IA_2"/>
</dbReference>
<dbReference type="InterPro" id="IPR005738">
    <property type="entry name" value="TopoIII"/>
</dbReference>
<dbReference type="EMBL" id="JAXCMD010000009">
    <property type="protein sequence ID" value="MDY0854152.1"/>
    <property type="molecule type" value="Genomic_DNA"/>
</dbReference>
<evidence type="ECO:0000256" key="5">
    <source>
        <dbReference type="ARBA" id="ARBA00023029"/>
    </source>
</evidence>
<feature type="binding site" evidence="8">
    <location>
        <position position="9"/>
    </location>
    <ligand>
        <name>Mg(2+)</name>
        <dbReference type="ChEBI" id="CHEBI:18420"/>
        <note>catalytic</note>
    </ligand>
</feature>
<dbReference type="HAMAP" id="MF_00953">
    <property type="entry name" value="Topoisom_3_prok"/>
    <property type="match status" value="1"/>
</dbReference>
<comment type="similarity">
    <text evidence="2 8">Belongs to the type IA topoisomerase family.</text>
</comment>